<evidence type="ECO:0000256" key="1">
    <source>
        <dbReference type="ARBA" id="ARBA00004127"/>
    </source>
</evidence>
<feature type="transmembrane region" description="Helical" evidence="6">
    <location>
        <begin position="881"/>
        <end position="900"/>
    </location>
</feature>
<keyword evidence="10" id="KW-1185">Reference proteome</keyword>
<feature type="transmembrane region" description="Helical" evidence="6">
    <location>
        <begin position="6"/>
        <end position="23"/>
    </location>
</feature>
<comment type="subcellular location">
    <subcellularLocation>
        <location evidence="1">Endomembrane system</location>
        <topology evidence="1">Multi-pass membrane protein</topology>
    </subcellularLocation>
    <subcellularLocation>
        <location evidence="5">Membrane</location>
        <topology evidence="5">Multi-pass membrane protein</topology>
    </subcellularLocation>
</comment>
<comment type="caution">
    <text evidence="9">The sequence shown here is derived from an EMBL/GenBank/DDBJ whole genome shotgun (WGS) entry which is preliminary data.</text>
</comment>
<evidence type="ECO:0000256" key="3">
    <source>
        <dbReference type="ARBA" id="ARBA00022989"/>
    </source>
</evidence>
<feature type="transmembrane region" description="Helical" evidence="6">
    <location>
        <begin position="30"/>
        <end position="51"/>
    </location>
</feature>
<feature type="transmembrane region" description="Helical" evidence="6">
    <location>
        <begin position="465"/>
        <end position="487"/>
    </location>
</feature>
<dbReference type="GeneID" id="98662039"/>
<feature type="transmembrane region" description="Helical" evidence="6">
    <location>
        <begin position="189"/>
        <end position="209"/>
    </location>
</feature>
<feature type="transmembrane region" description="Helical" evidence="6">
    <location>
        <begin position="167"/>
        <end position="183"/>
    </location>
</feature>
<keyword evidence="2 5" id="KW-0812">Transmembrane</keyword>
<feature type="transmembrane region" description="Helical" evidence="6">
    <location>
        <begin position="821"/>
        <end position="844"/>
    </location>
</feature>
<keyword evidence="3 6" id="KW-1133">Transmembrane helix</keyword>
<feature type="transmembrane region" description="Helical" evidence="6">
    <location>
        <begin position="221"/>
        <end position="240"/>
    </location>
</feature>
<feature type="transmembrane region" description="Helical" evidence="6">
    <location>
        <begin position="729"/>
        <end position="750"/>
    </location>
</feature>
<feature type="transmembrane region" description="Helical" evidence="6">
    <location>
        <begin position="935"/>
        <end position="959"/>
    </location>
</feature>
<dbReference type="Pfam" id="PF00361">
    <property type="entry name" value="Proton_antipo_M"/>
    <property type="match status" value="1"/>
</dbReference>
<feature type="transmembrane region" description="Helical" evidence="6">
    <location>
        <begin position="906"/>
        <end position="923"/>
    </location>
</feature>
<feature type="transmembrane region" description="Helical" evidence="6">
    <location>
        <begin position="433"/>
        <end position="453"/>
    </location>
</feature>
<dbReference type="InterPro" id="IPR001516">
    <property type="entry name" value="Proton_antipo_N"/>
</dbReference>
<dbReference type="Pfam" id="PF00146">
    <property type="entry name" value="NADHdh"/>
    <property type="match status" value="1"/>
</dbReference>
<evidence type="ECO:0000313" key="9">
    <source>
        <dbReference type="EMBL" id="RNM35458.1"/>
    </source>
</evidence>
<feature type="transmembrane region" description="Helical" evidence="6">
    <location>
        <begin position="260"/>
        <end position="278"/>
    </location>
</feature>
<dbReference type="Pfam" id="PF00662">
    <property type="entry name" value="Proton_antipo_N"/>
    <property type="match status" value="1"/>
</dbReference>
<dbReference type="PANTHER" id="PTHR43373:SF1">
    <property type="entry name" value="NA(+)_H(+) ANTIPORTER SUBUNIT A"/>
    <property type="match status" value="1"/>
</dbReference>
<feature type="transmembrane region" description="Helical" evidence="6">
    <location>
        <begin position="92"/>
        <end position="108"/>
    </location>
</feature>
<dbReference type="GO" id="GO:0016020">
    <property type="term" value="C:membrane"/>
    <property type="evidence" value="ECO:0007669"/>
    <property type="project" value="UniProtKB-SubCell"/>
</dbReference>
<dbReference type="Proteomes" id="UP000271472">
    <property type="component" value="Unassembled WGS sequence"/>
</dbReference>
<feature type="transmembrane region" description="Helical" evidence="6">
    <location>
        <begin position="627"/>
        <end position="650"/>
    </location>
</feature>
<dbReference type="PANTHER" id="PTHR43373">
    <property type="entry name" value="NA(+)/H(+) ANTIPORTER SUBUNIT"/>
    <property type="match status" value="1"/>
</dbReference>
<proteinExistence type="predicted"/>
<name>A0A3N0IES0_9ACTN</name>
<feature type="transmembrane region" description="Helical" evidence="6">
    <location>
        <begin position="290"/>
        <end position="307"/>
    </location>
</feature>
<keyword evidence="4 6" id="KW-0472">Membrane</keyword>
<dbReference type="GO" id="GO:0012505">
    <property type="term" value="C:endomembrane system"/>
    <property type="evidence" value="ECO:0007669"/>
    <property type="project" value="UniProtKB-SubCell"/>
</dbReference>
<evidence type="ECO:0000256" key="4">
    <source>
        <dbReference type="ARBA" id="ARBA00023136"/>
    </source>
</evidence>
<dbReference type="InterPro" id="IPR001694">
    <property type="entry name" value="NADH_UbQ_OxRdtase_su1/FPO"/>
</dbReference>
<feature type="transmembrane region" description="Helical" evidence="6">
    <location>
        <begin position="508"/>
        <end position="533"/>
    </location>
</feature>
<feature type="transmembrane region" description="Helical" evidence="6">
    <location>
        <begin position="670"/>
        <end position="695"/>
    </location>
</feature>
<feature type="transmembrane region" description="Helical" evidence="6">
    <location>
        <begin position="385"/>
        <end position="405"/>
    </location>
</feature>
<feature type="transmembrane region" description="Helical" evidence="6">
    <location>
        <begin position="327"/>
        <end position="353"/>
    </location>
</feature>
<feature type="domain" description="NADH:quinone oxidoreductase/Mrp antiporter transmembrane" evidence="7">
    <location>
        <begin position="184"/>
        <end position="475"/>
    </location>
</feature>
<feature type="transmembrane region" description="Helical" evidence="6">
    <location>
        <begin position="553"/>
        <end position="571"/>
    </location>
</feature>
<feature type="transmembrane region" description="Helical" evidence="6">
    <location>
        <begin position="128"/>
        <end position="147"/>
    </location>
</feature>
<evidence type="ECO:0000256" key="5">
    <source>
        <dbReference type="RuleBase" id="RU000320"/>
    </source>
</evidence>
<feature type="transmembrane region" description="Helical" evidence="6">
    <location>
        <begin position="796"/>
        <end position="815"/>
    </location>
</feature>
<dbReference type="OrthoDB" id="9811798at2"/>
<reference evidence="10" key="1">
    <citation type="submission" date="2018-05" db="EMBL/GenBank/DDBJ databases">
        <title>Genome Sequencing of selected type strains of the family Eggerthellaceae.</title>
        <authorList>
            <person name="Danylec N."/>
            <person name="Stoll D.A."/>
            <person name="Doetsch A."/>
            <person name="Huch M."/>
        </authorList>
    </citation>
    <scope>NUCLEOTIDE SEQUENCE [LARGE SCALE GENOMIC DNA]</scope>
    <source>
        <strain evidence="10">DSM 22006</strain>
    </source>
</reference>
<gene>
    <name evidence="9" type="ORF">DMP05_04715</name>
</gene>
<protein>
    <submittedName>
        <fullName evidence="9">Hydrogenase</fullName>
    </submittedName>
</protein>
<dbReference type="InterPro" id="IPR050616">
    <property type="entry name" value="CPA3_Na-H_Antiporter_A"/>
</dbReference>
<feature type="transmembrane region" description="Helical" evidence="6">
    <location>
        <begin position="756"/>
        <end position="776"/>
    </location>
</feature>
<dbReference type="AlphaFoldDB" id="A0A3N0IES0"/>
<dbReference type="InterPro" id="IPR001750">
    <property type="entry name" value="ND/Mrp_TM"/>
</dbReference>
<dbReference type="EMBL" id="QIBZ01000006">
    <property type="protein sequence ID" value="RNM35458.1"/>
    <property type="molecule type" value="Genomic_DNA"/>
</dbReference>
<sequence length="960" mass="104318">MELIVSLIMVPCVAALLMLVVRVDKARDVLCVASAAVIALLSIAFAVQNLGAGSLYFDLPMEYSHFLAVVNIVIDITVGLYIVCYSVKYRRVLPLVLAIGQILTTLWFEYNIQREVQFESQMHVDSLGIIMVLILGIVGTGICVYALGYMKDFQAHHPEQKDRRPWFFALMFAFLSAMYNVVLSDNLCWIYTAWEVTTLCSFLLIGFTKTEEAINNAFRQIVMNMLGGLAFQAAILWLGLQGESRLFSEFLKTAANVAVADPAAAGVFVLPVALLAFAGMTKAAQMPFHTWLLGAMVAPTPTSALLHSSTMVKAGCFLLIKLSPLFLVFPVASAMVVLIGGLTFCLASFMAISQSNAKRVLAYSTIANLGLIVACAGVGTPEAVWAAIFLVIFHAVAKSLLFLCVGTAEHHIGSRDIEDMDGLFERMPRLARFMMLGIMAMFVAPFGMLVSKWATLASFASSGEVLLLVLLAFGSAATFMFWGKWFGKLAGIAAHEQNVELSVHKSEWFALALMAVLTAGACICMPTLSNLFVQPYLVVTYGALGANISVDNMYIMSIIALAVVVMLFGTLDMSKSKKKTVPVYMAGITVDSDERLFRGSLGGEVKATSRNWYMNELFGEKVLDKPATIVTAVIMVVGLVASLAGSQVGAENFVGTSLAMYMPLATMNEGLLQTLLGIVLFAIAGPVVGCLLAGLDRKITARMQGRVGPPLLQPYYDVRKLIEKDDVSVNTVEGTYITFALVLTVIGGGVFVAGGNFLMCVFLITLSALFFIVAAYSSRSPYSEVGADRETLQVMAYEPTVLFVAVCMFLALGTFDVAGVANIGLPMIVVCIPAFLALMFVLTIKLRKSPFDLSYSHHAHQELVKGVTTEMSGRTLAKVEVMHWCETTLFLGWVAMFFIWDNPVSIVLAVAVAALAFFLEIFIDNNFARVKWQKCLKWAWIVALVCGLANTAWLVFALIA</sequence>
<dbReference type="PRINTS" id="PR01434">
    <property type="entry name" value="NADHDHGNASE5"/>
</dbReference>
<evidence type="ECO:0000259" key="7">
    <source>
        <dbReference type="Pfam" id="PF00361"/>
    </source>
</evidence>
<accession>A0A3N0IES0</accession>
<evidence type="ECO:0000313" key="10">
    <source>
        <dbReference type="Proteomes" id="UP000271472"/>
    </source>
</evidence>
<dbReference type="RefSeq" id="WP_123219391.1">
    <property type="nucleotide sequence ID" value="NZ_JACHYQ010000001.1"/>
</dbReference>
<feature type="transmembrane region" description="Helical" evidence="6">
    <location>
        <begin position="360"/>
        <end position="379"/>
    </location>
</feature>
<evidence type="ECO:0000256" key="2">
    <source>
        <dbReference type="ARBA" id="ARBA00022692"/>
    </source>
</evidence>
<evidence type="ECO:0000259" key="8">
    <source>
        <dbReference type="Pfam" id="PF00662"/>
    </source>
</evidence>
<feature type="domain" description="NADH-Ubiquinone oxidoreductase (complex I) chain 5 N-terminal" evidence="8">
    <location>
        <begin position="116"/>
        <end position="152"/>
    </location>
</feature>
<feature type="transmembrane region" description="Helical" evidence="6">
    <location>
        <begin position="63"/>
        <end position="85"/>
    </location>
</feature>
<organism evidence="9 10">
    <name type="scientific">Slackia isoflavoniconvertens</name>
    <dbReference type="NCBI Taxonomy" id="572010"/>
    <lineage>
        <taxon>Bacteria</taxon>
        <taxon>Bacillati</taxon>
        <taxon>Actinomycetota</taxon>
        <taxon>Coriobacteriia</taxon>
        <taxon>Eggerthellales</taxon>
        <taxon>Eggerthellaceae</taxon>
        <taxon>Slackia</taxon>
    </lineage>
</organism>
<evidence type="ECO:0000256" key="6">
    <source>
        <dbReference type="SAM" id="Phobius"/>
    </source>
</evidence>